<dbReference type="Gene3D" id="3.40.30.10">
    <property type="entry name" value="Glutaredoxin"/>
    <property type="match status" value="1"/>
</dbReference>
<dbReference type="OrthoDB" id="6560050at2"/>
<name>H3KCA6_9BURK</name>
<accession>H3KCA6</accession>
<evidence type="ECO:0000256" key="2">
    <source>
        <dbReference type="PIRNR" id="PIRNR038934"/>
    </source>
</evidence>
<evidence type="ECO:0000256" key="1">
    <source>
        <dbReference type="ARBA" id="ARBA00009004"/>
    </source>
</evidence>
<evidence type="ECO:0000313" key="4">
    <source>
        <dbReference type="Proteomes" id="UP000004956"/>
    </source>
</evidence>
<organism evidence="3 4">
    <name type="scientific">Sutterella parvirubra YIT 11816</name>
    <dbReference type="NCBI Taxonomy" id="762967"/>
    <lineage>
        <taxon>Bacteria</taxon>
        <taxon>Pseudomonadati</taxon>
        <taxon>Pseudomonadota</taxon>
        <taxon>Betaproteobacteria</taxon>
        <taxon>Burkholderiales</taxon>
        <taxon>Sutterellaceae</taxon>
        <taxon>Sutterella</taxon>
    </lineage>
</organism>
<protein>
    <recommendedName>
        <fullName evidence="2">Hydrogenase expression/formation protein</fullName>
    </recommendedName>
</protein>
<dbReference type="Pfam" id="PF07449">
    <property type="entry name" value="HyaE"/>
    <property type="match status" value="1"/>
</dbReference>
<dbReference type="RefSeq" id="WP_008540826.1">
    <property type="nucleotide sequence ID" value="NZ_JH604872.1"/>
</dbReference>
<comment type="similarity">
    <text evidence="1 2">Belongs to the HupG/HyaE family.</text>
</comment>
<sequence length="150" mass="16331">MSRFTKVVVIDPATHPGFVRMREKEGFTEFGEAEVDAMVKAPGLKFVVFADDPNKQKETLDIVVIAPEVKKTLPQVESAWVTDTAVGRALAARWGMRKLPAVALFRGEAFLGAVEGLSDWGAYEAGLAEIASRTAPQKRTIAVLTKQAED</sequence>
<keyword evidence="4" id="KW-1185">Reference proteome</keyword>
<dbReference type="InterPro" id="IPR010893">
    <property type="entry name" value="NiFe-hyd_mat_HyaE"/>
</dbReference>
<dbReference type="AlphaFoldDB" id="H3KCA6"/>
<reference evidence="3 4" key="1">
    <citation type="submission" date="2011-11" db="EMBL/GenBank/DDBJ databases">
        <authorList>
            <person name="Weinstock G."/>
            <person name="Sodergren E."/>
            <person name="Clifton S."/>
            <person name="Fulton L."/>
            <person name="Fulton B."/>
            <person name="Courtney L."/>
            <person name="Fronick C."/>
            <person name="Harrison M."/>
            <person name="Strong C."/>
            <person name="Farmer C."/>
            <person name="Delahaunty K."/>
            <person name="Markovic C."/>
            <person name="Hall O."/>
            <person name="Minx P."/>
            <person name="Tomlinson C."/>
            <person name="Mitreva M."/>
            <person name="Hou S."/>
            <person name="Chen J."/>
            <person name="Wollam A."/>
            <person name="Pepin K.H."/>
            <person name="Johnson M."/>
            <person name="Bhonagiri V."/>
            <person name="Zhang X."/>
            <person name="Suruliraj S."/>
            <person name="Warren W."/>
            <person name="Chinwalla A."/>
            <person name="Mardis E.R."/>
            <person name="Wilson R.K."/>
        </authorList>
    </citation>
    <scope>NUCLEOTIDE SEQUENCE [LARGE SCALE GENOMIC DNA]</scope>
    <source>
        <strain evidence="3 4">YIT 11816</strain>
    </source>
</reference>
<comment type="caution">
    <text evidence="3">The sequence shown here is derived from an EMBL/GenBank/DDBJ whole genome shotgun (WGS) entry which is preliminary data.</text>
</comment>
<dbReference type="SUPFAM" id="SSF52833">
    <property type="entry name" value="Thioredoxin-like"/>
    <property type="match status" value="1"/>
</dbReference>
<dbReference type="Proteomes" id="UP000004956">
    <property type="component" value="Unassembled WGS sequence"/>
</dbReference>
<dbReference type="InterPro" id="IPR036249">
    <property type="entry name" value="Thioredoxin-like_sf"/>
</dbReference>
<evidence type="ECO:0000313" key="3">
    <source>
        <dbReference type="EMBL" id="EHY32254.1"/>
    </source>
</evidence>
<dbReference type="EMBL" id="AFBQ01000042">
    <property type="protein sequence ID" value="EHY32254.1"/>
    <property type="molecule type" value="Genomic_DNA"/>
</dbReference>
<gene>
    <name evidence="3" type="ORF">HMPREF9440_00356</name>
</gene>
<dbReference type="PIRSF" id="PIRSF038934">
    <property type="entry name" value="HyaE_HupG"/>
    <property type="match status" value="1"/>
</dbReference>
<dbReference type="STRING" id="762967.HMPREF9440_00356"/>
<dbReference type="PATRIC" id="fig|762967.3.peg.299"/>
<proteinExistence type="inferred from homology"/>
<dbReference type="HOGENOM" id="CLU_144855_0_1_4"/>